<name>A7IXH8_PBCVN</name>
<sequence length="108" mass="12229">MGSGSSSQVVVEAARSESVPSDARCLSVARSPVHLHPSKLAVEPMERETELFQDPRELELDSMTRSALDSRGSPALRRPLETVRDRSLPRRSPRCARLRCRRRYRDTL</sequence>
<dbReference type="KEGG" id="vg:5659301"/>
<dbReference type="RefSeq" id="YP_001497849.1">
    <property type="nucleotide sequence ID" value="NC_009898.1"/>
</dbReference>
<dbReference type="GeneID" id="5659301"/>
<keyword evidence="3" id="KW-1185">Reference proteome</keyword>
<gene>
    <name evidence="2" type="primary">b653L</name>
    <name evidence="2" type="ORF">NY2A_b653L</name>
</gene>
<evidence type="ECO:0000313" key="2">
    <source>
        <dbReference type="EMBL" id="ABT15052.1"/>
    </source>
</evidence>
<reference evidence="2 3" key="1">
    <citation type="journal article" date="2007" name="Virology">
        <title>Sequence and annotation of the 369-kb NY-2A and the 345-kb AR158 viruses that infect Chlorella NC64A.</title>
        <authorList>
            <person name="Fitzgerald L.A."/>
            <person name="Graves M.V."/>
            <person name="Li X."/>
            <person name="Feldblyum T."/>
            <person name="Nierman W.C."/>
            <person name="Van Etten J.L."/>
        </authorList>
    </citation>
    <scope>NUCLEOTIDE SEQUENCE [LARGE SCALE GENOMIC DNA]</scope>
    <source>
        <strain evidence="2 3">NY-2A</strain>
    </source>
</reference>
<proteinExistence type="predicted"/>
<dbReference type="Proteomes" id="UP000202419">
    <property type="component" value="Segment"/>
</dbReference>
<evidence type="ECO:0000256" key="1">
    <source>
        <dbReference type="SAM" id="MobiDB-lite"/>
    </source>
</evidence>
<dbReference type="EMBL" id="DQ491002">
    <property type="protein sequence ID" value="ABT15052.1"/>
    <property type="molecule type" value="Genomic_DNA"/>
</dbReference>
<organism evidence="2 3">
    <name type="scientific">Paramecium bursaria Chlorella virus NY2A</name>
    <name type="common">PBCV-NY2A</name>
    <dbReference type="NCBI Taxonomy" id="46021"/>
    <lineage>
        <taxon>Viruses</taxon>
        <taxon>Varidnaviria</taxon>
        <taxon>Bamfordvirae</taxon>
        <taxon>Nucleocytoviricota</taxon>
        <taxon>Megaviricetes</taxon>
        <taxon>Algavirales</taxon>
        <taxon>Phycodnaviridae</taxon>
        <taxon>Chlorovirus</taxon>
        <taxon>Chlorovirus americanus</taxon>
    </lineage>
</organism>
<evidence type="ECO:0000313" key="3">
    <source>
        <dbReference type="Proteomes" id="UP000202419"/>
    </source>
</evidence>
<protein>
    <submittedName>
        <fullName evidence="2">Uncharacterized protein b653L</fullName>
    </submittedName>
</protein>
<accession>A7IXH8</accession>
<organismHost>
    <name type="scientific">Chlorella</name>
    <dbReference type="NCBI Taxonomy" id="3071"/>
</organismHost>
<feature type="region of interest" description="Disordered" evidence="1">
    <location>
        <begin position="53"/>
        <end position="92"/>
    </location>
</feature>
<feature type="compositionally biased region" description="Basic and acidic residues" evidence="1">
    <location>
        <begin position="78"/>
        <end position="88"/>
    </location>
</feature>